<keyword evidence="4 6" id="KW-1133">Transmembrane helix</keyword>
<evidence type="ECO:0000259" key="7">
    <source>
        <dbReference type="Pfam" id="PF01895"/>
    </source>
</evidence>
<dbReference type="Gene3D" id="1.20.58.220">
    <property type="entry name" value="Phosphate transport system protein phou homolog 2, domain 2"/>
    <property type="match status" value="1"/>
</dbReference>
<keyword evidence="2" id="KW-1003">Cell membrane</keyword>
<comment type="subcellular location">
    <subcellularLocation>
        <location evidence="1">Cell membrane</location>
        <topology evidence="1">Multi-pass membrane protein</topology>
    </subcellularLocation>
</comment>
<dbReference type="InterPro" id="IPR003841">
    <property type="entry name" value="Na/Pi_transpt"/>
</dbReference>
<dbReference type="Pfam" id="PF02690">
    <property type="entry name" value="Na_Pi_cotrans"/>
    <property type="match status" value="2"/>
</dbReference>
<keyword evidence="3 6" id="KW-0812">Transmembrane</keyword>
<dbReference type="GO" id="GO:0005886">
    <property type="term" value="C:plasma membrane"/>
    <property type="evidence" value="ECO:0007669"/>
    <property type="project" value="UniProtKB-SubCell"/>
</dbReference>
<evidence type="ECO:0000256" key="5">
    <source>
        <dbReference type="ARBA" id="ARBA00023136"/>
    </source>
</evidence>
<proteinExistence type="predicted"/>
<feature type="transmembrane region" description="Helical" evidence="6">
    <location>
        <begin position="289"/>
        <end position="310"/>
    </location>
</feature>
<dbReference type="PANTHER" id="PTHR10010:SF46">
    <property type="entry name" value="SODIUM-DEPENDENT PHOSPHATE TRANSPORT PROTEIN 2B"/>
    <property type="match status" value="1"/>
</dbReference>
<dbReference type="GO" id="GO:0005436">
    <property type="term" value="F:sodium:phosphate symporter activity"/>
    <property type="evidence" value="ECO:0007669"/>
    <property type="project" value="InterPro"/>
</dbReference>
<dbReference type="NCBIfam" id="TIGR00704">
    <property type="entry name" value="NaPi_cotrn_rel"/>
    <property type="match status" value="1"/>
</dbReference>
<evidence type="ECO:0000313" key="8">
    <source>
        <dbReference type="EMBL" id="PID57814.1"/>
    </source>
</evidence>
<feature type="transmembrane region" description="Helical" evidence="6">
    <location>
        <begin position="256"/>
        <end position="277"/>
    </location>
</feature>
<feature type="transmembrane region" description="Helical" evidence="6">
    <location>
        <begin position="47"/>
        <end position="71"/>
    </location>
</feature>
<dbReference type="Proteomes" id="UP000229740">
    <property type="component" value="Unassembled WGS sequence"/>
</dbReference>
<evidence type="ECO:0000256" key="3">
    <source>
        <dbReference type="ARBA" id="ARBA00022692"/>
    </source>
</evidence>
<evidence type="ECO:0000313" key="9">
    <source>
        <dbReference type="Proteomes" id="UP000229740"/>
    </source>
</evidence>
<dbReference type="GO" id="GO:0044341">
    <property type="term" value="P:sodium-dependent phosphate transport"/>
    <property type="evidence" value="ECO:0007669"/>
    <property type="project" value="InterPro"/>
</dbReference>
<feature type="transmembrane region" description="Helical" evidence="6">
    <location>
        <begin position="108"/>
        <end position="127"/>
    </location>
</feature>
<evidence type="ECO:0000256" key="4">
    <source>
        <dbReference type="ARBA" id="ARBA00022989"/>
    </source>
</evidence>
<dbReference type="InterPro" id="IPR026022">
    <property type="entry name" value="PhoU_dom"/>
</dbReference>
<dbReference type="InterPro" id="IPR038078">
    <property type="entry name" value="PhoU-like_sf"/>
</dbReference>
<keyword evidence="5 6" id="KW-0472">Membrane</keyword>
<feature type="transmembrane region" description="Helical" evidence="6">
    <location>
        <begin position="134"/>
        <end position="152"/>
    </location>
</feature>
<feature type="transmembrane region" description="Helical" evidence="6">
    <location>
        <begin position="83"/>
        <end position="102"/>
    </location>
</feature>
<protein>
    <submittedName>
        <fullName evidence="8">Na/Pi cotransporter</fullName>
    </submittedName>
</protein>
<dbReference type="PANTHER" id="PTHR10010">
    <property type="entry name" value="SOLUTE CARRIER FAMILY 34 SODIUM PHOSPHATE , MEMBER 2-RELATED"/>
    <property type="match status" value="1"/>
</dbReference>
<comment type="caution">
    <text evidence="8">The sequence shown here is derived from an EMBL/GenBank/DDBJ whole genome shotgun (WGS) entry which is preliminary data.</text>
</comment>
<organism evidence="8 9">
    <name type="scientific">candidate division KSB3 bacterium</name>
    <dbReference type="NCBI Taxonomy" id="2044937"/>
    <lineage>
        <taxon>Bacteria</taxon>
        <taxon>candidate division KSB3</taxon>
    </lineage>
</organism>
<dbReference type="NCBIfam" id="NF037997">
    <property type="entry name" value="Na_Pi_symport"/>
    <property type="match status" value="1"/>
</dbReference>
<reference evidence="8 9" key="1">
    <citation type="submission" date="2017-10" db="EMBL/GenBank/DDBJ databases">
        <title>Novel microbial diversity and functional potential in the marine mammal oral microbiome.</title>
        <authorList>
            <person name="Dudek N.K."/>
            <person name="Sun C.L."/>
            <person name="Burstein D."/>
            <person name="Kantor R.S."/>
            <person name="Aliaga Goltsman D.S."/>
            <person name="Bik E.M."/>
            <person name="Thomas B.C."/>
            <person name="Banfield J.F."/>
            <person name="Relman D.A."/>
        </authorList>
    </citation>
    <scope>NUCLEOTIDE SEQUENCE [LARGE SCALE GENOMIC DNA]</scope>
    <source>
        <strain evidence="8">DOLZORAL124_49_17</strain>
    </source>
</reference>
<dbReference type="AlphaFoldDB" id="A0A2G6E6Z1"/>
<evidence type="ECO:0000256" key="6">
    <source>
        <dbReference type="SAM" id="Phobius"/>
    </source>
</evidence>
<feature type="transmembrane region" description="Helical" evidence="6">
    <location>
        <begin position="172"/>
        <end position="194"/>
    </location>
</feature>
<gene>
    <name evidence="8" type="ORF">CSB45_06220</name>
</gene>
<evidence type="ECO:0000256" key="1">
    <source>
        <dbReference type="ARBA" id="ARBA00004651"/>
    </source>
</evidence>
<feature type="domain" description="PhoU" evidence="7">
    <location>
        <begin position="356"/>
        <end position="440"/>
    </location>
</feature>
<accession>A0A2G6E6Z1</accession>
<dbReference type="SUPFAM" id="SSF109755">
    <property type="entry name" value="PhoU-like"/>
    <property type="match status" value="1"/>
</dbReference>
<dbReference type="EMBL" id="PDPS01000025">
    <property type="protein sequence ID" value="PID57814.1"/>
    <property type="molecule type" value="Genomic_DNA"/>
</dbReference>
<name>A0A2G6E6Z1_9BACT</name>
<evidence type="ECO:0000256" key="2">
    <source>
        <dbReference type="ARBA" id="ARBA00022475"/>
    </source>
</evidence>
<dbReference type="InterPro" id="IPR004633">
    <property type="entry name" value="NaPi_cotrn-rel/YqeW-like"/>
</dbReference>
<dbReference type="Pfam" id="PF01895">
    <property type="entry name" value="PhoU"/>
    <property type="match status" value="1"/>
</dbReference>
<sequence length="554" mass="61610">MIYSLLEIIGSLGVFLFGMKTMSEGIQRTSGERLHAIMNFMTGNRFAAVFTGFAITAIIQSSSATTVMIVSFVDAALLSLEQAIGVIMGANIGTTVTGWVVAMLGFKFNIITIALPTIGIGFPMLIIRKWNKEAWGEILTGFGVLLLGLNYLKLSVPDIQNNPELLQFLSNYTDSGFTSLIMFILVGAVLTVLVQSSSAAMAITLTMAHAGWIDIYTAAAIVLGENIGTTITAFLASIGAQVNARRAARAHTMFNLLGVLWMLCVFKPFLHFVEIVVPGDMFTPAGIPAHLAMFHTMFNLVNTCLLIGFVSPLEKLAVRLVRDEKQEEREKYTLKYLSSPLHETGEIKILEAKMELSKMQDILQDMFSSFLDILPCSQEEESSATLTSLEKMEEYTDQMQEQITRFLIECSRDELNKDSATNVNLMIRIAHEMERIADSCFTLGLLSHRRNKKAIALSSDVLQNLTPYTDLVQQFMAFNKSHLNAPLSEKELLHAYRIENAIDALRKKLKKNAQTRLQKGADVKGELLYIDMLQHIEHIGDSCLNISQALRQYH</sequence>